<keyword evidence="2" id="KW-1185">Reference proteome</keyword>
<evidence type="ECO:0000313" key="1">
    <source>
        <dbReference type="EMBL" id="MUN55960.1"/>
    </source>
</evidence>
<dbReference type="EMBL" id="WOGT01000011">
    <property type="protein sequence ID" value="MUN55960.1"/>
    <property type="molecule type" value="Genomic_DNA"/>
</dbReference>
<evidence type="ECO:0000313" key="2">
    <source>
        <dbReference type="Proteomes" id="UP000462152"/>
    </source>
</evidence>
<dbReference type="OrthoDB" id="9782201at2"/>
<dbReference type="AlphaFoldDB" id="A0A7M3SVZ5"/>
<protein>
    <submittedName>
        <fullName evidence="1">Uncharacterized protein</fullName>
    </submittedName>
</protein>
<organism evidence="1 2">
    <name type="scientific">Rothia koreensis</name>
    <dbReference type="NCBI Taxonomy" id="592378"/>
    <lineage>
        <taxon>Bacteria</taxon>
        <taxon>Bacillati</taxon>
        <taxon>Actinomycetota</taxon>
        <taxon>Actinomycetes</taxon>
        <taxon>Micrococcales</taxon>
        <taxon>Micrococcaceae</taxon>
        <taxon>Rothia</taxon>
    </lineage>
</organism>
<dbReference type="Proteomes" id="UP000462152">
    <property type="component" value="Unassembled WGS sequence"/>
</dbReference>
<accession>A0A7M3SVZ5</accession>
<dbReference type="RefSeq" id="WP_129315836.1">
    <property type="nucleotide sequence ID" value="NZ_JBFCQO010000001.1"/>
</dbReference>
<comment type="caution">
    <text evidence="1">The sequence shown here is derived from an EMBL/GenBank/DDBJ whole genome shotgun (WGS) entry which is preliminary data.</text>
</comment>
<gene>
    <name evidence="1" type="ORF">GMA10_12200</name>
</gene>
<proteinExistence type="predicted"/>
<reference evidence="1 2" key="1">
    <citation type="submission" date="2019-12" db="EMBL/GenBank/DDBJ databases">
        <authorList>
            <person name="Li J."/>
            <person name="Shi Y."/>
            <person name="Xu G."/>
            <person name="Xiao D."/>
            <person name="Ran X."/>
        </authorList>
    </citation>
    <scope>NUCLEOTIDE SEQUENCE [LARGE SCALE GENOMIC DNA]</scope>
    <source>
        <strain evidence="1 2">JCM 15915</strain>
    </source>
</reference>
<name>A0A7M3SVZ5_9MICC</name>
<sequence length="105" mass="11724">MSYETQPITETMLTIPPRYVQNESQWARQICVRHRWRLSTSTGEIFDGDGRLLAGSLQSLTQTLVVLGWIVPREDGGAQAGIAWTRIPDEAEAAVSRLLEISTPQ</sequence>